<dbReference type="InterPro" id="IPR044210">
    <property type="entry name" value="Tfc3-like"/>
</dbReference>
<evidence type="ECO:0000256" key="3">
    <source>
        <dbReference type="ARBA" id="ARBA00023125"/>
    </source>
</evidence>
<dbReference type="InterPro" id="IPR035625">
    <property type="entry name" value="Tfc3-like_eWH"/>
</dbReference>
<feature type="domain" description="Transcription factor tau 138 kDa subunit extended winged helix" evidence="9">
    <location>
        <begin position="567"/>
        <end position="627"/>
    </location>
</feature>
<accession>A0A1V2L3A5</accession>
<feature type="region of interest" description="Disordered" evidence="6">
    <location>
        <begin position="635"/>
        <end position="654"/>
    </location>
</feature>
<dbReference type="VEuPathDB" id="FungiDB:BON22_3654"/>
<dbReference type="EMBL" id="MPUK01000007">
    <property type="protein sequence ID" value="ONH66399.1"/>
    <property type="molecule type" value="Genomic_DNA"/>
</dbReference>
<dbReference type="InterPro" id="IPR049543">
    <property type="entry name" value="WHD_TFC3"/>
</dbReference>
<feature type="region of interest" description="Disordered" evidence="6">
    <location>
        <begin position="495"/>
        <end position="549"/>
    </location>
</feature>
<evidence type="ECO:0000259" key="9">
    <source>
        <dbReference type="Pfam" id="PF21552"/>
    </source>
</evidence>
<evidence type="ECO:0000256" key="4">
    <source>
        <dbReference type="ARBA" id="ARBA00023163"/>
    </source>
</evidence>
<keyword evidence="2" id="KW-0597">Phosphoprotein</keyword>
<evidence type="ECO:0000256" key="5">
    <source>
        <dbReference type="ARBA" id="ARBA00023242"/>
    </source>
</evidence>
<feature type="compositionally biased region" description="Basic residues" evidence="6">
    <location>
        <begin position="524"/>
        <end position="537"/>
    </location>
</feature>
<dbReference type="GO" id="GO:0042791">
    <property type="term" value="P:5S class rRNA transcription by RNA polymerase III"/>
    <property type="evidence" value="ECO:0007669"/>
    <property type="project" value="TreeGrafter"/>
</dbReference>
<name>A0A1V2L3A5_CYBFA</name>
<gene>
    <name evidence="10" type="ORF">BON22_3654</name>
</gene>
<dbReference type="OMA" id="MSSMIQR"/>
<evidence type="ECO:0000256" key="2">
    <source>
        <dbReference type="ARBA" id="ARBA00022553"/>
    </source>
</evidence>
<proteinExistence type="predicted"/>
<dbReference type="CDD" id="cd16169">
    <property type="entry name" value="Tau138_eWH"/>
    <property type="match status" value="1"/>
</dbReference>
<sequence length="1291" mass="146232">MGLHPDAVVDLVLEELSFEGSCGISWTRLWELLSTRVPAVNKEIYQHMVYSWLKDNSKIIIISDSGGVVQHPETFDEAKSFKIRLDEEYHWIALTGSPKQNNAIGARAFDLLVAIAHSRSTGIDSVELVKSTGQDNRSLTSRIKSISHLIKKVSILRGGRTLSLFILNRFFDPTSSENTALVNKSKSKEITVNIKELREKITNSLKAAKNGIRQVNDLRREFEMDKNPRLKIVFKSTVTYLQERDYISKVLVVSPVTPSRKFRSLKYLKDYKVTDDIEDADMDDDEDEDDVDDDFNDELVDDQLKDIDDDEPNTSSLKSVTNLQVVAADDNTTPSPLLNRFHPTQNQLYELINSHGTTGCPTPFLSETMFGPTYQRLFARWTEKFTAGKFFPHLANYAIIRHYDFQGRVKFYRYLTRPNLLALTSQPFDPNGSKLPEYKPSNVTIDQMNQKHYMPFSARAVIVEDEGKPKIVWFGTLGELSPEILSLVKEQDPASSSQLNALGSEPEVKPKRGRPRKGEERPKKEVKKAKRGRPKKEIKKEEEQDVPMSVEPVESEKLVISDLQGQSFKSIERFSALLRVLEDSDGVREDTHKFYLDVCEELGYNTDRKTFRKDVHSLIEQKKIRIEEVVIPAAQQSESDFEESDSTPAPAQPKTTSILISSNAADDVVEAFKKMLLSTSRLKDHQVKELDEVTGVDLDFFDQELRLSFTDPAEYRLAQDKKQVGSVRMKGLKSKATKLHTTGSSTNGVTKGGVKSTGRVSARKAADPNATAETIFGGTPPDRAEPKKRGPKKGWKKAKNVETADKAEEIDEMERIILPRRKKALLLKNHRAKIGGSATPDGADDGGRVTKVKRAGRKRRVAQLSSEETLMLFKVVIICKTVNENVMDWEQIAELFETATAEDLKAKWPRIRMLMGPNGISVARRAWKKILLNAVQEGTIDLKDIEELNLKSLLDLWQDYQLLGAVEDTSEKLYADVDENYKEYNFVKSKTSGGGMPQYDYNSMVQREQYLVNRVFTYDDTEEESPASEITKSDTIRRIIIAIVSSGQNLNIKKLTVLDDFSEDEVNEVFLDMTRKREIFVSPAPESKVTLGDRITTALEDSTYDFSLEKISKFQELLKDICANNKGLVMDPVFDNSFMVPILELIKDQALNMTRVDHYRKEILTGYEARTIDREKLDCDIILEKGVGEIKGRRERAVKVPTGKACSRIWIDVEGGVNKEIWTRVVRVAITNILSFPGITMQTLNVEMSTLLTWSELQEVVQWLVETGAVREGAENGLWLSPQWYSAQGFF</sequence>
<reference evidence="11" key="1">
    <citation type="journal article" date="2017" name="Genome Announc.">
        <title>Genome sequences of Cyberlindnera fabianii 65, Pichia kudriavzevii 129, and Saccharomyces cerevisiae 131 isolated from fermented masau fruits in Zimbabwe.</title>
        <authorList>
            <person name="van Rijswijck I.M.H."/>
            <person name="Derks M.F.L."/>
            <person name="Abee T."/>
            <person name="de Ridder D."/>
            <person name="Smid E.J."/>
        </authorList>
    </citation>
    <scope>NUCLEOTIDE SEQUENCE [LARGE SCALE GENOMIC DNA]</scope>
    <source>
        <strain evidence="11">65</strain>
    </source>
</reference>
<feature type="compositionally biased region" description="Basic and acidic residues" evidence="6">
    <location>
        <begin position="506"/>
        <end position="523"/>
    </location>
</feature>
<keyword evidence="3" id="KW-0238">DNA-binding</keyword>
<evidence type="ECO:0000256" key="6">
    <source>
        <dbReference type="SAM" id="MobiDB-lite"/>
    </source>
</evidence>
<feature type="domain" description="B-block binding subunit of TFIIIC" evidence="7">
    <location>
        <begin position="107"/>
        <end position="172"/>
    </location>
</feature>
<dbReference type="Proteomes" id="UP000189513">
    <property type="component" value="Unassembled WGS sequence"/>
</dbReference>
<evidence type="ECO:0000256" key="1">
    <source>
        <dbReference type="ARBA" id="ARBA00004123"/>
    </source>
</evidence>
<feature type="compositionally biased region" description="Basic residues" evidence="6">
    <location>
        <begin position="789"/>
        <end position="798"/>
    </location>
</feature>
<comment type="caution">
    <text evidence="10">The sequence shown here is derived from an EMBL/GenBank/DDBJ whole genome shotgun (WGS) entry which is preliminary data.</text>
</comment>
<keyword evidence="4" id="KW-0804">Transcription</keyword>
<comment type="subcellular location">
    <subcellularLocation>
        <location evidence="1">Nucleus</location>
    </subcellularLocation>
</comment>
<evidence type="ECO:0000313" key="10">
    <source>
        <dbReference type="EMBL" id="ONH66399.1"/>
    </source>
</evidence>
<dbReference type="STRING" id="36022.A0A1V2L3A5"/>
<dbReference type="Pfam" id="PF20222">
    <property type="entry name" value="DUF6581"/>
    <property type="match status" value="1"/>
</dbReference>
<dbReference type="Pfam" id="PF04182">
    <property type="entry name" value="B-block_TFIIIC"/>
    <property type="match status" value="1"/>
</dbReference>
<dbReference type="GO" id="GO:0006384">
    <property type="term" value="P:transcription initiation at RNA polymerase III promoter"/>
    <property type="evidence" value="ECO:0007669"/>
    <property type="project" value="InterPro"/>
</dbReference>
<dbReference type="PANTHER" id="PTHR15180">
    <property type="entry name" value="GENERAL TRANSCRIPTION FACTOR 3C POLYPEPTIDE 1"/>
    <property type="match status" value="1"/>
</dbReference>
<dbReference type="PANTHER" id="PTHR15180:SF1">
    <property type="entry name" value="GENERAL TRANSCRIPTION FACTOR 3C POLYPEPTIDE 1"/>
    <property type="match status" value="1"/>
</dbReference>
<feature type="region of interest" description="Disordered" evidence="6">
    <location>
        <begin position="728"/>
        <end position="800"/>
    </location>
</feature>
<feature type="domain" description="Transcription factor tau subunit sfc3/Tfc3 C-terminal" evidence="8">
    <location>
        <begin position="859"/>
        <end position="1244"/>
    </location>
</feature>
<evidence type="ECO:0000259" key="7">
    <source>
        <dbReference type="Pfam" id="PF04182"/>
    </source>
</evidence>
<dbReference type="GO" id="GO:0000127">
    <property type="term" value="C:transcription factor TFIIIC complex"/>
    <property type="evidence" value="ECO:0007669"/>
    <property type="project" value="InterPro"/>
</dbReference>
<keyword evidence="5" id="KW-0539">Nucleus</keyword>
<dbReference type="GO" id="GO:0005634">
    <property type="term" value="C:nucleus"/>
    <property type="evidence" value="ECO:0007669"/>
    <property type="project" value="UniProtKB-SubCell"/>
</dbReference>
<dbReference type="InterPro" id="IPR007309">
    <property type="entry name" value="TFIIIC_Bblock-bd"/>
</dbReference>
<evidence type="ECO:0000313" key="11">
    <source>
        <dbReference type="Proteomes" id="UP000189513"/>
    </source>
</evidence>
<evidence type="ECO:0000259" key="8">
    <source>
        <dbReference type="Pfam" id="PF20222"/>
    </source>
</evidence>
<keyword evidence="11" id="KW-1185">Reference proteome</keyword>
<dbReference type="InterPro" id="IPR046488">
    <property type="entry name" value="Sfc3/Tfc3_C"/>
</dbReference>
<dbReference type="Pfam" id="PF21552">
    <property type="entry name" value="WHD_TFC3"/>
    <property type="match status" value="1"/>
</dbReference>
<dbReference type="GO" id="GO:0003677">
    <property type="term" value="F:DNA binding"/>
    <property type="evidence" value="ECO:0007669"/>
    <property type="project" value="UniProtKB-KW"/>
</dbReference>
<organism evidence="10 11">
    <name type="scientific">Cyberlindnera fabianii</name>
    <name type="common">Yeast</name>
    <name type="synonym">Hansenula fabianii</name>
    <dbReference type="NCBI Taxonomy" id="36022"/>
    <lineage>
        <taxon>Eukaryota</taxon>
        <taxon>Fungi</taxon>
        <taxon>Dikarya</taxon>
        <taxon>Ascomycota</taxon>
        <taxon>Saccharomycotina</taxon>
        <taxon>Saccharomycetes</taxon>
        <taxon>Phaffomycetales</taxon>
        <taxon>Phaffomycetaceae</taxon>
        <taxon>Cyberlindnera</taxon>
    </lineage>
</organism>
<feature type="compositionally biased region" description="Polar residues" evidence="6">
    <location>
        <begin position="739"/>
        <end position="749"/>
    </location>
</feature>
<protein>
    <submittedName>
        <fullName evidence="10">Transcription factor tau subunit sfc3</fullName>
    </submittedName>
</protein>